<keyword evidence="2" id="KW-1185">Reference proteome</keyword>
<protein>
    <submittedName>
        <fullName evidence="1">Uncharacterized protein</fullName>
    </submittedName>
</protein>
<gene>
    <name evidence="1" type="ORF">DBV15_06417</name>
</gene>
<dbReference type="EMBL" id="QBLH01001725">
    <property type="protein sequence ID" value="TGZ51322.1"/>
    <property type="molecule type" value="Genomic_DNA"/>
</dbReference>
<evidence type="ECO:0000313" key="2">
    <source>
        <dbReference type="Proteomes" id="UP000310200"/>
    </source>
</evidence>
<evidence type="ECO:0000313" key="1">
    <source>
        <dbReference type="EMBL" id="TGZ51322.1"/>
    </source>
</evidence>
<sequence length="100" mass="11257">MPFGFGVKAGSTHFWTTHNASCRPREDPQFEIDPSYDDVEEDQPIDRAHDFEEIVLRGYTVQEIAKNRLVGEEALAGSLGFDLAINCFTSRYGTFPLDSL</sequence>
<organism evidence="1 2">
    <name type="scientific">Temnothorax longispinosus</name>
    <dbReference type="NCBI Taxonomy" id="300112"/>
    <lineage>
        <taxon>Eukaryota</taxon>
        <taxon>Metazoa</taxon>
        <taxon>Ecdysozoa</taxon>
        <taxon>Arthropoda</taxon>
        <taxon>Hexapoda</taxon>
        <taxon>Insecta</taxon>
        <taxon>Pterygota</taxon>
        <taxon>Neoptera</taxon>
        <taxon>Endopterygota</taxon>
        <taxon>Hymenoptera</taxon>
        <taxon>Apocrita</taxon>
        <taxon>Aculeata</taxon>
        <taxon>Formicoidea</taxon>
        <taxon>Formicidae</taxon>
        <taxon>Myrmicinae</taxon>
        <taxon>Temnothorax</taxon>
    </lineage>
</organism>
<proteinExistence type="predicted"/>
<dbReference type="Proteomes" id="UP000310200">
    <property type="component" value="Unassembled WGS sequence"/>
</dbReference>
<dbReference type="AlphaFoldDB" id="A0A4S2KNJ6"/>
<name>A0A4S2KNJ6_9HYME</name>
<accession>A0A4S2KNJ6</accession>
<comment type="caution">
    <text evidence="1">The sequence shown here is derived from an EMBL/GenBank/DDBJ whole genome shotgun (WGS) entry which is preliminary data.</text>
</comment>
<reference evidence="1 2" key="1">
    <citation type="journal article" date="2019" name="Philos. Trans. R. Soc. Lond., B, Biol. Sci.">
        <title>Ant behaviour and brain gene expression of defending hosts depend on the ecological success of the intruding social parasite.</title>
        <authorList>
            <person name="Kaur R."/>
            <person name="Stoldt M."/>
            <person name="Jongepier E."/>
            <person name="Feldmeyer B."/>
            <person name="Menzel F."/>
            <person name="Bornberg-Bauer E."/>
            <person name="Foitzik S."/>
        </authorList>
    </citation>
    <scope>NUCLEOTIDE SEQUENCE [LARGE SCALE GENOMIC DNA]</scope>
    <source>
        <tissue evidence="1">Whole body</tissue>
    </source>
</reference>